<feature type="region of interest" description="Disordered" evidence="1">
    <location>
        <begin position="1"/>
        <end position="29"/>
    </location>
</feature>
<proteinExistence type="predicted"/>
<accession>A0A5J4US46</accession>
<comment type="caution">
    <text evidence="2">The sequence shown here is derived from an EMBL/GenBank/DDBJ whole genome shotgun (WGS) entry which is preliminary data.</text>
</comment>
<evidence type="ECO:0000256" key="1">
    <source>
        <dbReference type="SAM" id="MobiDB-lite"/>
    </source>
</evidence>
<protein>
    <submittedName>
        <fullName evidence="2">Uncharacterized protein</fullName>
    </submittedName>
</protein>
<name>A0A5J4US46_9EUKA</name>
<dbReference type="AlphaFoldDB" id="A0A5J4US46"/>
<feature type="compositionally biased region" description="Basic residues" evidence="1">
    <location>
        <begin position="1"/>
        <end position="21"/>
    </location>
</feature>
<organism evidence="2 3">
    <name type="scientific">Streblomastix strix</name>
    <dbReference type="NCBI Taxonomy" id="222440"/>
    <lineage>
        <taxon>Eukaryota</taxon>
        <taxon>Metamonada</taxon>
        <taxon>Preaxostyla</taxon>
        <taxon>Oxymonadida</taxon>
        <taxon>Streblomastigidae</taxon>
        <taxon>Streblomastix</taxon>
    </lineage>
</organism>
<sequence>MGKKLGCKKNIHNKKERRSRKIKAEKDAPKVLEKYQQRYKQLMLDVKQQNKAIRSKKRAAQKKEQNSEQKSGSTNDQTTEQMIIDQEQSEKSSQTEVRKPQYDIFGYEIRIRRNKRQSKAQRRKHI</sequence>
<feature type="compositionally biased region" description="Polar residues" evidence="1">
    <location>
        <begin position="68"/>
        <end position="81"/>
    </location>
</feature>
<dbReference type="Proteomes" id="UP000324800">
    <property type="component" value="Unassembled WGS sequence"/>
</dbReference>
<gene>
    <name evidence="2" type="ORF">EZS28_030978</name>
</gene>
<evidence type="ECO:0000313" key="2">
    <source>
        <dbReference type="EMBL" id="KAA6373496.1"/>
    </source>
</evidence>
<dbReference type="EMBL" id="SNRW01012703">
    <property type="protein sequence ID" value="KAA6373496.1"/>
    <property type="molecule type" value="Genomic_DNA"/>
</dbReference>
<feature type="region of interest" description="Disordered" evidence="1">
    <location>
        <begin position="46"/>
        <end position="103"/>
    </location>
</feature>
<reference evidence="2 3" key="1">
    <citation type="submission" date="2019-03" db="EMBL/GenBank/DDBJ databases">
        <title>Single cell metagenomics reveals metabolic interactions within the superorganism composed of flagellate Streblomastix strix and complex community of Bacteroidetes bacteria on its surface.</title>
        <authorList>
            <person name="Treitli S.C."/>
            <person name="Kolisko M."/>
            <person name="Husnik F."/>
            <person name="Keeling P."/>
            <person name="Hampl V."/>
        </authorList>
    </citation>
    <scope>NUCLEOTIDE SEQUENCE [LARGE SCALE GENOMIC DNA]</scope>
    <source>
        <strain evidence="2">ST1C</strain>
    </source>
</reference>
<evidence type="ECO:0000313" key="3">
    <source>
        <dbReference type="Proteomes" id="UP000324800"/>
    </source>
</evidence>
<dbReference type="OrthoDB" id="10568823at2759"/>